<dbReference type="RefSeq" id="WP_254168898.1">
    <property type="nucleotide sequence ID" value="NZ_JANAFB010000057.1"/>
</dbReference>
<accession>A0A9X2HFL8</accession>
<dbReference type="EMBL" id="JANAFB010000057">
    <property type="protein sequence ID" value="MCP3427175.1"/>
    <property type="molecule type" value="Genomic_DNA"/>
</dbReference>
<gene>
    <name evidence="6" type="ORF">NBM05_14450</name>
</gene>
<dbReference type="GO" id="GO:0046306">
    <property type="term" value="P:alkanesulfonate catabolic process"/>
    <property type="evidence" value="ECO:0007669"/>
    <property type="project" value="TreeGrafter"/>
</dbReference>
<evidence type="ECO:0000256" key="1">
    <source>
        <dbReference type="ARBA" id="ARBA00022630"/>
    </source>
</evidence>
<proteinExistence type="predicted"/>
<reference evidence="6" key="1">
    <citation type="submission" date="2022-06" db="EMBL/GenBank/DDBJ databases">
        <title>Rothia sp. isolated from sandalwood seedling.</title>
        <authorList>
            <person name="Tuikhar N."/>
            <person name="Kirdat K."/>
            <person name="Thorat V."/>
            <person name="Swetha P."/>
            <person name="Padma S."/>
            <person name="Sundararaj R."/>
            <person name="Yadav A."/>
        </authorList>
    </citation>
    <scope>NUCLEOTIDE SEQUENCE</scope>
    <source>
        <strain evidence="6">AR01</strain>
    </source>
</reference>
<organism evidence="6 7">
    <name type="scientific">Rothia santali</name>
    <dbReference type="NCBI Taxonomy" id="2949643"/>
    <lineage>
        <taxon>Bacteria</taxon>
        <taxon>Bacillati</taxon>
        <taxon>Actinomycetota</taxon>
        <taxon>Actinomycetes</taxon>
        <taxon>Micrococcales</taxon>
        <taxon>Micrococcaceae</taxon>
        <taxon>Rothia</taxon>
    </lineage>
</organism>
<keyword evidence="1" id="KW-0285">Flavoprotein</keyword>
<dbReference type="Gene3D" id="3.20.20.30">
    <property type="entry name" value="Luciferase-like domain"/>
    <property type="match status" value="1"/>
</dbReference>
<evidence type="ECO:0000256" key="3">
    <source>
        <dbReference type="ARBA" id="ARBA00023002"/>
    </source>
</evidence>
<keyword evidence="7" id="KW-1185">Reference proteome</keyword>
<sequence>MSGLRFHWFLPTGGDSRGIVSGGHGADVGYTAAGRPPELAYLTQVAQAAEYNGFESALTPTGLWCQDSWLTTAALAQHTERLKFLVAFRPGSLTPTLGAQMAETFQNVTGGRLALNIVTGGEPAEQRAFGDFLDKTGRYERTGEFLDILTRLWDGGEPFDYDGRHLRVEGARLSAVPDPRPEIYFGGSSAPAGDVAARHADVYLTWGEPPAQAREKIEWVRGLAAAQGRRPRFGIRLHTISRDTSAEAWAVAERLLRDVPRELIEQQQRAFAASESTGQRRMLDLHGGSTADLEIHPGLWAGVGLLRGGAGTALVGSHEEVADLIGEYAEAGFEEFVLSGYPCLEEAYWFGEGVRPILRRRGLLGGRPEDALVTAGR</sequence>
<dbReference type="Pfam" id="PF00296">
    <property type="entry name" value="Bac_luciferase"/>
    <property type="match status" value="1"/>
</dbReference>
<dbReference type="SUPFAM" id="SSF51679">
    <property type="entry name" value="Bacterial luciferase-like"/>
    <property type="match status" value="1"/>
</dbReference>
<keyword evidence="2" id="KW-0288">FMN</keyword>
<dbReference type="InterPro" id="IPR050172">
    <property type="entry name" value="SsuD_RutA_monooxygenase"/>
</dbReference>
<dbReference type="GO" id="GO:0008726">
    <property type="term" value="F:alkanesulfonate monooxygenase activity"/>
    <property type="evidence" value="ECO:0007669"/>
    <property type="project" value="TreeGrafter"/>
</dbReference>
<evidence type="ECO:0000256" key="4">
    <source>
        <dbReference type="ARBA" id="ARBA00023033"/>
    </source>
</evidence>
<dbReference type="AlphaFoldDB" id="A0A9X2HFL8"/>
<dbReference type="PANTHER" id="PTHR42847:SF4">
    <property type="entry name" value="ALKANESULFONATE MONOOXYGENASE-RELATED"/>
    <property type="match status" value="1"/>
</dbReference>
<evidence type="ECO:0000313" key="7">
    <source>
        <dbReference type="Proteomes" id="UP001139502"/>
    </source>
</evidence>
<keyword evidence="4" id="KW-0503">Monooxygenase</keyword>
<evidence type="ECO:0000256" key="2">
    <source>
        <dbReference type="ARBA" id="ARBA00022643"/>
    </source>
</evidence>
<evidence type="ECO:0000259" key="5">
    <source>
        <dbReference type="Pfam" id="PF00296"/>
    </source>
</evidence>
<dbReference type="InterPro" id="IPR011251">
    <property type="entry name" value="Luciferase-like_dom"/>
</dbReference>
<dbReference type="InterPro" id="IPR036661">
    <property type="entry name" value="Luciferase-like_sf"/>
</dbReference>
<name>A0A9X2HFL8_9MICC</name>
<comment type="caution">
    <text evidence="6">The sequence shown here is derived from an EMBL/GenBank/DDBJ whole genome shotgun (WGS) entry which is preliminary data.</text>
</comment>
<protein>
    <submittedName>
        <fullName evidence="6">LLM class flavin-dependent oxidoreductase</fullName>
    </submittedName>
</protein>
<dbReference type="PANTHER" id="PTHR42847">
    <property type="entry name" value="ALKANESULFONATE MONOOXYGENASE"/>
    <property type="match status" value="1"/>
</dbReference>
<dbReference type="CDD" id="cd01094">
    <property type="entry name" value="Alkanesulfonate_monoxygenase"/>
    <property type="match status" value="1"/>
</dbReference>
<evidence type="ECO:0000313" key="6">
    <source>
        <dbReference type="EMBL" id="MCP3427175.1"/>
    </source>
</evidence>
<keyword evidence="3" id="KW-0560">Oxidoreductase</keyword>
<dbReference type="Proteomes" id="UP001139502">
    <property type="component" value="Unassembled WGS sequence"/>
</dbReference>
<feature type="domain" description="Luciferase-like" evidence="5">
    <location>
        <begin position="6"/>
        <end position="334"/>
    </location>
</feature>